<dbReference type="InterPro" id="IPR003439">
    <property type="entry name" value="ABC_transporter-like_ATP-bd"/>
</dbReference>
<dbReference type="InterPro" id="IPR011527">
    <property type="entry name" value="ABC1_TM_dom"/>
</dbReference>
<dbReference type="CDD" id="cd03228">
    <property type="entry name" value="ABCC_MRP_Like"/>
    <property type="match status" value="1"/>
</dbReference>
<dbReference type="PANTHER" id="PTHR24221:SF590">
    <property type="entry name" value="COMPONENT LINKED WITH THE ASSEMBLY OF CYTOCHROME' TRANSPORT TRANSMEMBRANE ATP-BINDING PROTEIN ABC TRANSPORTER CYDD-RELATED"/>
    <property type="match status" value="1"/>
</dbReference>
<comment type="subcellular location">
    <subcellularLocation>
        <location evidence="1">Cell membrane</location>
        <topology evidence="1">Multi-pass membrane protein</topology>
    </subcellularLocation>
</comment>
<gene>
    <name evidence="11" type="primary">cydD</name>
    <name evidence="11" type="ORF">IOE58_13300</name>
</gene>
<dbReference type="InterPro" id="IPR036640">
    <property type="entry name" value="ABC1_TM_sf"/>
</dbReference>
<keyword evidence="12" id="KW-1185">Reference proteome</keyword>
<reference evidence="11 12" key="1">
    <citation type="submission" date="2020-10" db="EMBL/GenBank/DDBJ databases">
        <title>Draft genome and description of Brachybacterium epidermidis sp nov.</title>
        <authorList>
            <person name="Boxberger M."/>
            <person name="La Scola B."/>
        </authorList>
    </citation>
    <scope>NUCLEOTIDE SEQUENCE [LARGE SCALE GENOMIC DNA]</scope>
    <source>
        <strain evidence="11 12">Marseille-Q2903</strain>
    </source>
</reference>
<dbReference type="Pfam" id="PF00664">
    <property type="entry name" value="ABC_membrane"/>
    <property type="match status" value="1"/>
</dbReference>
<dbReference type="PROSITE" id="PS50893">
    <property type="entry name" value="ABC_TRANSPORTER_2"/>
    <property type="match status" value="1"/>
</dbReference>
<feature type="transmembrane region" description="Helical" evidence="8">
    <location>
        <begin position="84"/>
        <end position="105"/>
    </location>
</feature>
<dbReference type="Gene3D" id="3.40.50.300">
    <property type="entry name" value="P-loop containing nucleotide triphosphate hydrolases"/>
    <property type="match status" value="1"/>
</dbReference>
<evidence type="ECO:0000256" key="1">
    <source>
        <dbReference type="ARBA" id="ARBA00004651"/>
    </source>
</evidence>
<dbReference type="CDD" id="cd18584">
    <property type="entry name" value="ABC_6TM_AarD_CydD"/>
    <property type="match status" value="1"/>
</dbReference>
<feature type="transmembrane region" description="Helical" evidence="8">
    <location>
        <begin position="51"/>
        <end position="72"/>
    </location>
</feature>
<evidence type="ECO:0000256" key="4">
    <source>
        <dbReference type="ARBA" id="ARBA00022840"/>
    </source>
</evidence>
<sequence>MTTSISRPPAPPPAGTAGASAPTPKRASRAPLDPRLVREVRAARSHVARTTVLGLVQAGCVITTALVIGRLGASLLVDRELPQAAPALLGVLALALAIRALAVLVEQRTAHRAATDAIAQLRSRIVSHAAQLGPRSSAGRGADLTALATTGVENLRPYLVGYVPQLLLSLTVTPLCLLTIGLLDLTSALIALFTLPLVPLFMILVGKLTVGRSERLLADMRTMWAQMLDLVDGLPTLRALGREKGPEKVVRSLGDRHRASTMGSLKYAFLSGMVLELLATLCVALIAVSIGMRLVYGHMDLAPALAVLVLAPEVYQPLRNVGSQYHSSTDGLAAVTAAFEVLDEPVTADGRTEAPDLRTATLALRGVTVASRDGLAPYRAEVTVRPGRVLALTGPSGSGKTTAVHVMLGLLEPAEGRAEVIAADGTAVDVRELRRRSLWDQVALLPQRPVLPAGTIRSVLLSARPGTSEGEVARAAAATGLDAVVAERGWDADLGRAGAGISLGERQRLALARAMLSPAPLVVLDEPTAHLDGATEQVVLDLIADLRRQGRTVVVIAHRSRLVDIADDVAEVQARHTRDAEHPAGHEHQEVAP</sequence>
<keyword evidence="5 8" id="KW-1133">Transmembrane helix</keyword>
<dbReference type="SMART" id="SM00382">
    <property type="entry name" value="AAA"/>
    <property type="match status" value="1"/>
</dbReference>
<feature type="domain" description="ABC transporter" evidence="9">
    <location>
        <begin position="362"/>
        <end position="592"/>
    </location>
</feature>
<evidence type="ECO:0000313" key="11">
    <source>
        <dbReference type="EMBL" id="MBE9405112.1"/>
    </source>
</evidence>
<evidence type="ECO:0000256" key="7">
    <source>
        <dbReference type="SAM" id="MobiDB-lite"/>
    </source>
</evidence>
<evidence type="ECO:0000256" key="5">
    <source>
        <dbReference type="ARBA" id="ARBA00022989"/>
    </source>
</evidence>
<dbReference type="Proteomes" id="UP000644727">
    <property type="component" value="Unassembled WGS sequence"/>
</dbReference>
<evidence type="ECO:0000256" key="2">
    <source>
        <dbReference type="ARBA" id="ARBA00022692"/>
    </source>
</evidence>
<organism evidence="11 12">
    <name type="scientific">Brachybacterium epidermidis</name>
    <dbReference type="NCBI Taxonomy" id="2781983"/>
    <lineage>
        <taxon>Bacteria</taxon>
        <taxon>Bacillati</taxon>
        <taxon>Actinomycetota</taxon>
        <taxon>Actinomycetes</taxon>
        <taxon>Micrococcales</taxon>
        <taxon>Dermabacteraceae</taxon>
        <taxon>Brachybacterium</taxon>
    </lineage>
</organism>
<evidence type="ECO:0000256" key="6">
    <source>
        <dbReference type="ARBA" id="ARBA00023136"/>
    </source>
</evidence>
<dbReference type="NCBIfam" id="TIGR02857">
    <property type="entry name" value="CydD"/>
    <property type="match status" value="1"/>
</dbReference>
<feature type="transmembrane region" description="Helical" evidence="8">
    <location>
        <begin position="189"/>
        <end position="210"/>
    </location>
</feature>
<feature type="domain" description="ABC transmembrane type-1" evidence="10">
    <location>
        <begin position="51"/>
        <end position="330"/>
    </location>
</feature>
<dbReference type="SUPFAM" id="SSF90123">
    <property type="entry name" value="ABC transporter transmembrane region"/>
    <property type="match status" value="1"/>
</dbReference>
<keyword evidence="2 8" id="KW-0812">Transmembrane</keyword>
<feature type="transmembrane region" description="Helical" evidence="8">
    <location>
        <begin position="267"/>
        <end position="290"/>
    </location>
</feature>
<evidence type="ECO:0000256" key="3">
    <source>
        <dbReference type="ARBA" id="ARBA00022741"/>
    </source>
</evidence>
<dbReference type="InterPro" id="IPR014216">
    <property type="entry name" value="ABC_transptr_CydD"/>
</dbReference>
<protein>
    <submittedName>
        <fullName evidence="11">Thiol reductant ABC exporter subunit CydD</fullName>
    </submittedName>
</protein>
<proteinExistence type="predicted"/>
<dbReference type="Pfam" id="PF00005">
    <property type="entry name" value="ABC_tran"/>
    <property type="match status" value="1"/>
</dbReference>
<dbReference type="InterPro" id="IPR027417">
    <property type="entry name" value="P-loop_NTPase"/>
</dbReference>
<dbReference type="InterPro" id="IPR003593">
    <property type="entry name" value="AAA+_ATPase"/>
</dbReference>
<feature type="compositionally biased region" description="Low complexity" evidence="7">
    <location>
        <begin position="15"/>
        <end position="24"/>
    </location>
</feature>
<comment type="caution">
    <text evidence="11">The sequence shown here is derived from an EMBL/GenBank/DDBJ whole genome shotgun (WGS) entry which is preliminary data.</text>
</comment>
<dbReference type="InterPro" id="IPR017871">
    <property type="entry name" value="ABC_transporter-like_CS"/>
</dbReference>
<keyword evidence="3" id="KW-0547">Nucleotide-binding</keyword>
<evidence type="ECO:0000313" key="12">
    <source>
        <dbReference type="Proteomes" id="UP000644727"/>
    </source>
</evidence>
<feature type="region of interest" description="Disordered" evidence="7">
    <location>
        <begin position="1"/>
        <end position="33"/>
    </location>
</feature>
<evidence type="ECO:0000259" key="9">
    <source>
        <dbReference type="PROSITE" id="PS50893"/>
    </source>
</evidence>
<dbReference type="RefSeq" id="WP_193866843.1">
    <property type="nucleotide sequence ID" value="NZ_JADEYR010000020.1"/>
</dbReference>
<dbReference type="InterPro" id="IPR039421">
    <property type="entry name" value="Type_1_exporter"/>
</dbReference>
<feature type="region of interest" description="Disordered" evidence="7">
    <location>
        <begin position="574"/>
        <end position="593"/>
    </location>
</feature>
<evidence type="ECO:0000256" key="8">
    <source>
        <dbReference type="SAM" id="Phobius"/>
    </source>
</evidence>
<dbReference type="PROSITE" id="PS00211">
    <property type="entry name" value="ABC_TRANSPORTER_1"/>
    <property type="match status" value="1"/>
</dbReference>
<dbReference type="Gene3D" id="1.20.1560.10">
    <property type="entry name" value="ABC transporter type 1, transmembrane domain"/>
    <property type="match status" value="1"/>
</dbReference>
<keyword evidence="4" id="KW-0067">ATP-binding</keyword>
<dbReference type="SUPFAM" id="SSF52540">
    <property type="entry name" value="P-loop containing nucleoside triphosphate hydrolases"/>
    <property type="match status" value="1"/>
</dbReference>
<keyword evidence="6 8" id="KW-0472">Membrane</keyword>
<feature type="transmembrane region" description="Helical" evidence="8">
    <location>
        <begin position="166"/>
        <end position="183"/>
    </location>
</feature>
<dbReference type="PROSITE" id="PS50929">
    <property type="entry name" value="ABC_TM1F"/>
    <property type="match status" value="1"/>
</dbReference>
<evidence type="ECO:0000259" key="10">
    <source>
        <dbReference type="PROSITE" id="PS50929"/>
    </source>
</evidence>
<dbReference type="EMBL" id="JADEYR010000020">
    <property type="protein sequence ID" value="MBE9405112.1"/>
    <property type="molecule type" value="Genomic_DNA"/>
</dbReference>
<accession>A0ABR9W3V1</accession>
<name>A0ABR9W3V1_9MICO</name>
<dbReference type="PANTHER" id="PTHR24221">
    <property type="entry name" value="ATP-BINDING CASSETTE SUB-FAMILY B"/>
    <property type="match status" value="1"/>
</dbReference>